<gene>
    <name evidence="1" type="ORF">GCM10007940_05110</name>
</gene>
<evidence type="ECO:0008006" key="3">
    <source>
        <dbReference type="Google" id="ProtNLM"/>
    </source>
</evidence>
<reference evidence="1" key="2">
    <citation type="submission" date="2023-01" db="EMBL/GenBank/DDBJ databases">
        <title>Draft genome sequence of Portibacter lacus strain NBRC 108769.</title>
        <authorList>
            <person name="Sun Q."/>
            <person name="Mori K."/>
        </authorList>
    </citation>
    <scope>NUCLEOTIDE SEQUENCE</scope>
    <source>
        <strain evidence="1">NBRC 108769</strain>
    </source>
</reference>
<organism evidence="1 2">
    <name type="scientific">Portibacter lacus</name>
    <dbReference type="NCBI Taxonomy" id="1099794"/>
    <lineage>
        <taxon>Bacteria</taxon>
        <taxon>Pseudomonadati</taxon>
        <taxon>Bacteroidota</taxon>
        <taxon>Saprospiria</taxon>
        <taxon>Saprospirales</taxon>
        <taxon>Haliscomenobacteraceae</taxon>
        <taxon>Portibacter</taxon>
    </lineage>
</organism>
<name>A0AA37WBY7_9BACT</name>
<dbReference type="Proteomes" id="UP001156666">
    <property type="component" value="Unassembled WGS sequence"/>
</dbReference>
<dbReference type="EMBL" id="BSOH01000001">
    <property type="protein sequence ID" value="GLR15896.1"/>
    <property type="molecule type" value="Genomic_DNA"/>
</dbReference>
<keyword evidence="2" id="KW-1185">Reference proteome</keyword>
<evidence type="ECO:0000313" key="2">
    <source>
        <dbReference type="Proteomes" id="UP001156666"/>
    </source>
</evidence>
<accession>A0AA37WBY7</accession>
<reference evidence="1" key="1">
    <citation type="journal article" date="2014" name="Int. J. Syst. Evol. Microbiol.">
        <title>Complete genome sequence of Corynebacterium casei LMG S-19264T (=DSM 44701T), isolated from a smear-ripened cheese.</title>
        <authorList>
            <consortium name="US DOE Joint Genome Institute (JGI-PGF)"/>
            <person name="Walter F."/>
            <person name="Albersmeier A."/>
            <person name="Kalinowski J."/>
            <person name="Ruckert C."/>
        </authorList>
    </citation>
    <scope>NUCLEOTIDE SEQUENCE</scope>
    <source>
        <strain evidence="1">NBRC 108769</strain>
    </source>
</reference>
<evidence type="ECO:0000313" key="1">
    <source>
        <dbReference type="EMBL" id="GLR15896.1"/>
    </source>
</evidence>
<proteinExistence type="predicted"/>
<comment type="caution">
    <text evidence="1">The sequence shown here is derived from an EMBL/GenBank/DDBJ whole genome shotgun (WGS) entry which is preliminary data.</text>
</comment>
<dbReference type="AlphaFoldDB" id="A0AA37WBY7"/>
<sequence length="62" mass="7652">MVQRNLLFVRRGFVYRNIELKEYYENLEWFIPNKNYLPTIETLLKKKKDLKVINLSFFYSCA</sequence>
<protein>
    <recommendedName>
        <fullName evidence="3">YARHG domain-containing protein</fullName>
    </recommendedName>
</protein>